<proteinExistence type="predicted"/>
<dbReference type="Proteomes" id="UP000622797">
    <property type="component" value="Unassembled WGS sequence"/>
</dbReference>
<comment type="caution">
    <text evidence="3">The sequence shown here is derived from an EMBL/GenBank/DDBJ whole genome shotgun (WGS) entry which is preliminary data.</text>
</comment>
<gene>
    <name evidence="3" type="ORF">FSARC_357</name>
</gene>
<feature type="compositionally biased region" description="Acidic residues" evidence="1">
    <location>
        <begin position="477"/>
        <end position="488"/>
    </location>
</feature>
<protein>
    <recommendedName>
        <fullName evidence="2">Heterokaryon incompatibility domain-containing protein</fullName>
    </recommendedName>
</protein>
<evidence type="ECO:0000256" key="1">
    <source>
        <dbReference type="SAM" id="MobiDB-lite"/>
    </source>
</evidence>
<evidence type="ECO:0000313" key="4">
    <source>
        <dbReference type="Proteomes" id="UP000622797"/>
    </source>
</evidence>
<dbReference type="InterPro" id="IPR010730">
    <property type="entry name" value="HET"/>
</dbReference>
<dbReference type="OrthoDB" id="5362512at2759"/>
<dbReference type="AlphaFoldDB" id="A0A8H4UBD8"/>
<dbReference type="PANTHER" id="PTHR33112:SF16">
    <property type="entry name" value="HETEROKARYON INCOMPATIBILITY DOMAIN-CONTAINING PROTEIN"/>
    <property type="match status" value="1"/>
</dbReference>
<evidence type="ECO:0000259" key="2">
    <source>
        <dbReference type="Pfam" id="PF06985"/>
    </source>
</evidence>
<name>A0A8H4UBD8_9HYPO</name>
<sequence length="772" mass="87325">MPVSESSSNTGNAPLKFLSVQDGTLCDWCHDGLQRPGSKSEGNPFRTRALSDLLEASSYCKYCAMWAKALRQSERDLKEEGQEAALKKHPLAQDVVEPKDVKLQFLSLHNWDTHNFQLVIAWPHLGPQWAALDFIKADDAKAINTKPLPVSDQDDETWQSVTEWLARCDKYHPFCKHAKDPAWKPSRLLYLSPPSGPLKVRLVEGEDVPDQVEYLTLSHRWGGTNPLQLTRDTLEPFKSSMSVDALSRTFVDACNTVRKLGHAYLWIDSLCIIQNDVEDWALEAGRMSSVYGNSWLNICAAGASTDNDGLFYPEEKRDVDAWLPVWVRREWGGTFSGDYCVSDHHNWWMRVADSPLNRRAWVLQERILAPRVLHFGLEQVALECCSASVCERLPYGDPTTGGGHALMSLTKQFVLGVRNDDLDQLTLEGVFRDWNQVVRGYAQGQLTVETDRLVALAGLVDAFYPVFESMAETDILEDTDEEGDDNKEEPEAGVPDRPGETSDQASGKQPSQSIFLAGLWKPYLWMQLAWRATSRIQRHQMNDNAPAAPGKRYDQYVAPTWSWCSLKDAVIEPQEVRSIDTYFVKVLDVNIKPSPDFDPENSLSGLKYCCAPGSSLRLQCSILPIAGLGIHDGMQFFNLDAMEDSEDSERQTITIESKNFYDVAFQQEAIHSEMPCAVPIFADRTRITEPLHCLILDARKDEQGNRYFVRLGALVILEVGDARRFWNGVEAFDRIDPGQAQRYDDLYRLGPTDRKPHYEKEDGVLQRVIEIR</sequence>
<feature type="region of interest" description="Disordered" evidence="1">
    <location>
        <begin position="477"/>
        <end position="509"/>
    </location>
</feature>
<accession>A0A8H4UBD8</accession>
<evidence type="ECO:0000313" key="3">
    <source>
        <dbReference type="EMBL" id="KAF4973282.1"/>
    </source>
</evidence>
<reference evidence="3" key="1">
    <citation type="journal article" date="2020" name="BMC Genomics">
        <title>Correction to: Identification and distribution of gene clusters required for synthesis of sphingolipid metabolism inhibitors in diverse species of the filamentous fungus Fusarium.</title>
        <authorList>
            <person name="Kim H.S."/>
            <person name="Lohmar J.M."/>
            <person name="Busman M."/>
            <person name="Brown D.W."/>
            <person name="Naumann T.A."/>
            <person name="Divon H.H."/>
            <person name="Lysoe E."/>
            <person name="Uhlig S."/>
            <person name="Proctor R.H."/>
        </authorList>
    </citation>
    <scope>NUCLEOTIDE SEQUENCE</scope>
    <source>
        <strain evidence="3">NRRL 20472</strain>
    </source>
</reference>
<dbReference type="PANTHER" id="PTHR33112">
    <property type="entry name" value="DOMAIN PROTEIN, PUTATIVE-RELATED"/>
    <property type="match status" value="1"/>
</dbReference>
<reference evidence="3" key="2">
    <citation type="submission" date="2020-05" db="EMBL/GenBank/DDBJ databases">
        <authorList>
            <person name="Kim H.-S."/>
            <person name="Proctor R.H."/>
            <person name="Brown D.W."/>
        </authorList>
    </citation>
    <scope>NUCLEOTIDE SEQUENCE</scope>
    <source>
        <strain evidence="3">NRRL 20472</strain>
    </source>
</reference>
<dbReference type="Pfam" id="PF06985">
    <property type="entry name" value="HET"/>
    <property type="match status" value="1"/>
</dbReference>
<feature type="domain" description="Heterokaryon incompatibility" evidence="2">
    <location>
        <begin position="214"/>
        <end position="365"/>
    </location>
</feature>
<keyword evidence="4" id="KW-1185">Reference proteome</keyword>
<dbReference type="EMBL" id="JABEXW010000023">
    <property type="protein sequence ID" value="KAF4973282.1"/>
    <property type="molecule type" value="Genomic_DNA"/>
</dbReference>
<organism evidence="3 4">
    <name type="scientific">Fusarium sarcochroum</name>
    <dbReference type="NCBI Taxonomy" id="1208366"/>
    <lineage>
        <taxon>Eukaryota</taxon>
        <taxon>Fungi</taxon>
        <taxon>Dikarya</taxon>
        <taxon>Ascomycota</taxon>
        <taxon>Pezizomycotina</taxon>
        <taxon>Sordariomycetes</taxon>
        <taxon>Hypocreomycetidae</taxon>
        <taxon>Hypocreales</taxon>
        <taxon>Nectriaceae</taxon>
        <taxon>Fusarium</taxon>
        <taxon>Fusarium lateritium species complex</taxon>
    </lineage>
</organism>